<keyword evidence="2" id="KW-1185">Reference proteome</keyword>
<sequence length="552" mass="62479">MSTLSTLQTTFRRQLVPLQTVHRTEEVEALYREDKSKGATEESPTDKYDPWDPPLPPPHPSIKALTSRHQFNMQYLRQIGSFLAKVRGTNIIVPDRTSQTTLRKFSEIHDRLVAVLEKDSVPCFQRFFLKYLGHMVCGYVITPQTLNLIVATNALQCAKFVLEGKAPKLHGLRANPNYITGYGFFPLHQAAESFYADMVELLLHYGALSNLRTSGNRIIEGLLPLHVAIENTCQHKYLEDNLLADQSYMKGNAKYIYKLMHLLCLPEMKIFLDTTRLLASHTDKVVDELWEYIKHGKLVPAAILLLAAQRHFRDLDGFARIKELIYNSLFALQMEGCGLQSGKNTNTKKQWKEKKLRFDNALVLLNIILKAGEGLDAYIQSQSEASHQEVLGKVSAVLQTYDVGPSGKGICIDDLDCRPYDCGVPDSISHKHGDTDLSKADIGLSNLEVEENNAVHRGEKLQYARDQFLPIWRSVLKARFISRTFPSYVPTKEIPYILPDGIHRKTKDQRASQLRVGLLGLLERSSPKLASTYQSRRLFNAASTALKMLKRA</sequence>
<reference evidence="1" key="1">
    <citation type="submission" date="2021-05" db="EMBL/GenBank/DDBJ databases">
        <authorList>
            <person name="Scholz U."/>
            <person name="Mascher M."/>
            <person name="Fiebig A."/>
        </authorList>
    </citation>
    <scope>NUCLEOTIDE SEQUENCE [LARGE SCALE GENOMIC DNA]</scope>
</reference>
<evidence type="ECO:0000313" key="2">
    <source>
        <dbReference type="Proteomes" id="UP001732700"/>
    </source>
</evidence>
<evidence type="ECO:0000313" key="1">
    <source>
        <dbReference type="EnsemblPlants" id="AVESA.00010b.r2.7AG1191540.1.CDS"/>
    </source>
</evidence>
<dbReference type="EnsemblPlants" id="AVESA.00010b.r2.7AG1191540.1">
    <property type="protein sequence ID" value="AVESA.00010b.r2.7AG1191540.1.CDS"/>
    <property type="gene ID" value="AVESA.00010b.r2.7AG1191540"/>
</dbReference>
<organism evidence="1 2">
    <name type="scientific">Avena sativa</name>
    <name type="common">Oat</name>
    <dbReference type="NCBI Taxonomy" id="4498"/>
    <lineage>
        <taxon>Eukaryota</taxon>
        <taxon>Viridiplantae</taxon>
        <taxon>Streptophyta</taxon>
        <taxon>Embryophyta</taxon>
        <taxon>Tracheophyta</taxon>
        <taxon>Spermatophyta</taxon>
        <taxon>Magnoliopsida</taxon>
        <taxon>Liliopsida</taxon>
        <taxon>Poales</taxon>
        <taxon>Poaceae</taxon>
        <taxon>BOP clade</taxon>
        <taxon>Pooideae</taxon>
        <taxon>Poodae</taxon>
        <taxon>Poeae</taxon>
        <taxon>Poeae Chloroplast Group 1 (Aveneae type)</taxon>
        <taxon>Aveninae</taxon>
        <taxon>Avena</taxon>
    </lineage>
</organism>
<protein>
    <submittedName>
        <fullName evidence="1">Uncharacterized protein</fullName>
    </submittedName>
</protein>
<reference evidence="1" key="2">
    <citation type="submission" date="2025-09" db="UniProtKB">
        <authorList>
            <consortium name="EnsemblPlants"/>
        </authorList>
    </citation>
    <scope>IDENTIFICATION</scope>
</reference>
<dbReference type="Proteomes" id="UP001732700">
    <property type="component" value="Chromosome 7A"/>
</dbReference>
<accession>A0ACD5ZLI8</accession>
<proteinExistence type="predicted"/>
<name>A0ACD5ZLI8_AVESA</name>